<reference evidence="1 2" key="1">
    <citation type="journal article" date="2020" name="Nat. Commun.">
        <title>Donkey genomes provide new insights into domestication and selection for coat color.</title>
        <authorList>
            <person name="Wang"/>
            <person name="C."/>
            <person name="Li"/>
            <person name="H."/>
            <person name="Guo"/>
            <person name="Y."/>
            <person name="Huang"/>
            <person name="J."/>
            <person name="Sun"/>
            <person name="Y."/>
            <person name="Min"/>
            <person name="J."/>
            <person name="Wang"/>
            <person name="J."/>
            <person name="Fang"/>
            <person name="X."/>
            <person name="Zhao"/>
            <person name="Z."/>
            <person name="Wang"/>
            <person name="S."/>
            <person name="Zhang"/>
            <person name="Y."/>
            <person name="Liu"/>
            <person name="Q."/>
            <person name="Jiang"/>
            <person name="Q."/>
            <person name="Wang"/>
            <person name="X."/>
            <person name="Guo"/>
            <person name="Y."/>
            <person name="Yang"/>
            <person name="C."/>
            <person name="Wang"/>
            <person name="Y."/>
            <person name="Tian"/>
            <person name="F."/>
            <person name="Zhuang"/>
            <person name="G."/>
            <person name="Fan"/>
            <person name="Y."/>
            <person name="Gao"/>
            <person name="Q."/>
            <person name="Li"/>
            <person name="Y."/>
            <person name="Ju"/>
            <person name="Z."/>
            <person name="Li"/>
            <person name="J."/>
            <person name="Li"/>
            <person name="R."/>
            <person name="Hou"/>
            <person name="M."/>
            <person name="Yang"/>
            <person name="G."/>
            <person name="Liu"/>
            <person name="G."/>
            <person name="Liu"/>
            <person name="W."/>
            <person name="Guo"/>
            <person name="J."/>
            <person name="Pan"/>
            <person name="S."/>
            <person name="Fan"/>
            <person name="G."/>
            <person name="Zhang"/>
            <person name="W."/>
            <person name="Zhang"/>
            <person name="R."/>
            <person name="Yu"/>
            <person name="J."/>
            <person name="Zhang"/>
            <person name="X."/>
            <person name="Yin"/>
            <person name="Q."/>
            <person name="Ji"/>
            <person name="C."/>
            <person name="Jin"/>
            <person name="Y."/>
            <person name="Yue"/>
            <person name="G."/>
            <person name="Liu"/>
            <person name="M."/>
            <person name="Xu"/>
            <person name="J."/>
            <person name="Liu"/>
            <person name="S."/>
            <person name="Jordana"/>
            <person name="J."/>
            <person name="Noce"/>
            <person name="A."/>
            <person name="Amills"/>
            <person name="M."/>
            <person name="Wu"/>
            <person name="D.D."/>
            <person name="Li"/>
            <person name="S."/>
            <person name="Zhou"/>
            <person name="X. and Zhong"/>
            <person name="J."/>
        </authorList>
    </citation>
    <scope>NUCLEOTIDE SEQUENCE [LARGE SCALE GENOMIC DNA]</scope>
</reference>
<keyword evidence="2" id="KW-1185">Reference proteome</keyword>
<accession>A0A8C4PUD5</accession>
<organism evidence="1 2">
    <name type="scientific">Equus asinus</name>
    <name type="common">Donkey</name>
    <name type="synonym">Equus africanus asinus</name>
    <dbReference type="NCBI Taxonomy" id="9793"/>
    <lineage>
        <taxon>Eukaryota</taxon>
        <taxon>Metazoa</taxon>
        <taxon>Chordata</taxon>
        <taxon>Craniata</taxon>
        <taxon>Vertebrata</taxon>
        <taxon>Euteleostomi</taxon>
        <taxon>Mammalia</taxon>
        <taxon>Eutheria</taxon>
        <taxon>Laurasiatheria</taxon>
        <taxon>Perissodactyla</taxon>
        <taxon>Equidae</taxon>
        <taxon>Equus</taxon>
    </lineage>
</organism>
<evidence type="ECO:0000313" key="2">
    <source>
        <dbReference type="Proteomes" id="UP000694387"/>
    </source>
</evidence>
<dbReference type="AlphaFoldDB" id="A0A8C4PUD5"/>
<dbReference type="Ensembl" id="ENSEAST00005033461.2">
    <property type="protein sequence ID" value="ENSEASP00005030774.2"/>
    <property type="gene ID" value="ENSEASG00005020963.2"/>
</dbReference>
<name>A0A8C4PUD5_EQUAS</name>
<reference evidence="1" key="2">
    <citation type="submission" date="2025-08" db="UniProtKB">
        <authorList>
            <consortium name="Ensembl"/>
        </authorList>
    </citation>
    <scope>IDENTIFICATION</scope>
</reference>
<reference evidence="1" key="3">
    <citation type="submission" date="2025-09" db="UniProtKB">
        <authorList>
            <consortium name="Ensembl"/>
        </authorList>
    </citation>
    <scope>IDENTIFICATION</scope>
</reference>
<dbReference type="Proteomes" id="UP000694387">
    <property type="component" value="Chromosome 8"/>
</dbReference>
<proteinExistence type="predicted"/>
<evidence type="ECO:0000313" key="1">
    <source>
        <dbReference type="Ensembl" id="ENSEASP00005030774.2"/>
    </source>
</evidence>
<protein>
    <submittedName>
        <fullName evidence="1">Uncharacterized protein</fullName>
    </submittedName>
</protein>
<sequence length="89" mass="9872">MLLVASPLSNLAKIESKEKQKKAQKSPYLQHIALTLICHGCCKYSPFSGFTETASWGSGQIESLVLTVNLHILDSGYYWSIHRSLPYSG</sequence>